<protein>
    <submittedName>
        <fullName evidence="2">Iron-sulfur cluster assembly protein</fullName>
    </submittedName>
</protein>
<evidence type="ECO:0000259" key="1">
    <source>
        <dbReference type="Pfam" id="PF01883"/>
    </source>
</evidence>
<dbReference type="EMBL" id="JAAXLA010000074">
    <property type="protein sequence ID" value="NMI01114.1"/>
    <property type="molecule type" value="Genomic_DNA"/>
</dbReference>
<dbReference type="PANTHER" id="PTHR42831:SF1">
    <property type="entry name" value="FE-S PROTEIN MATURATION AUXILIARY FACTOR YITW"/>
    <property type="match status" value="1"/>
</dbReference>
<sequence>MSAAGTAMPSPERIREELRRVPEPCAILMRQQDDIVRMGLVDEIDCRDGHVRVVLVLTDASCVHFAGLQRYITDVLTALPGVDSVQVTASRTEMWTPDRRMPA</sequence>
<feature type="domain" description="MIP18 family-like" evidence="1">
    <location>
        <begin position="14"/>
        <end position="87"/>
    </location>
</feature>
<dbReference type="InterPro" id="IPR002744">
    <property type="entry name" value="MIP18-like"/>
</dbReference>
<gene>
    <name evidence="2" type="ORF">HF526_27995</name>
</gene>
<name>A0ABX1SLU4_9PSEU</name>
<comment type="caution">
    <text evidence="2">The sequence shown here is derived from an EMBL/GenBank/DDBJ whole genome shotgun (WGS) entry which is preliminary data.</text>
</comment>
<dbReference type="SUPFAM" id="SSF117916">
    <property type="entry name" value="Fe-S cluster assembly (FSCA) domain-like"/>
    <property type="match status" value="1"/>
</dbReference>
<organism evidence="2 3">
    <name type="scientific">Pseudonocardia acidicola</name>
    <dbReference type="NCBI Taxonomy" id="2724939"/>
    <lineage>
        <taxon>Bacteria</taxon>
        <taxon>Bacillati</taxon>
        <taxon>Actinomycetota</taxon>
        <taxon>Actinomycetes</taxon>
        <taxon>Pseudonocardiales</taxon>
        <taxon>Pseudonocardiaceae</taxon>
        <taxon>Pseudonocardia</taxon>
    </lineage>
</organism>
<dbReference type="Proteomes" id="UP000820669">
    <property type="component" value="Unassembled WGS sequence"/>
</dbReference>
<reference evidence="2 3" key="1">
    <citation type="submission" date="2020-04" db="EMBL/GenBank/DDBJ databases">
        <authorList>
            <person name="Klaysubun C."/>
            <person name="Duangmal K."/>
            <person name="Lipun K."/>
        </authorList>
    </citation>
    <scope>NUCLEOTIDE SEQUENCE [LARGE SCALE GENOMIC DNA]</scope>
    <source>
        <strain evidence="2 3">K10HN5</strain>
    </source>
</reference>
<dbReference type="RefSeq" id="WP_169384575.1">
    <property type="nucleotide sequence ID" value="NZ_JAAXLA010000074.1"/>
</dbReference>
<accession>A0ABX1SLU4</accession>
<keyword evidence="3" id="KW-1185">Reference proteome</keyword>
<dbReference type="InterPro" id="IPR034904">
    <property type="entry name" value="FSCA_dom_sf"/>
</dbReference>
<dbReference type="InterPro" id="IPR052339">
    <property type="entry name" value="Fe-S_Maturation_MIP18"/>
</dbReference>
<evidence type="ECO:0000313" key="3">
    <source>
        <dbReference type="Proteomes" id="UP000820669"/>
    </source>
</evidence>
<dbReference type="Gene3D" id="3.30.300.130">
    <property type="entry name" value="Fe-S cluster assembly (FSCA)"/>
    <property type="match status" value="1"/>
</dbReference>
<evidence type="ECO:0000313" key="2">
    <source>
        <dbReference type="EMBL" id="NMI01114.1"/>
    </source>
</evidence>
<dbReference type="PANTHER" id="PTHR42831">
    <property type="entry name" value="FE-S PROTEIN MATURATION AUXILIARY FACTOR YITW"/>
    <property type="match status" value="1"/>
</dbReference>
<proteinExistence type="predicted"/>
<dbReference type="Pfam" id="PF01883">
    <property type="entry name" value="FeS_assembly_P"/>
    <property type="match status" value="1"/>
</dbReference>